<feature type="region of interest" description="Disordered" evidence="1">
    <location>
        <begin position="90"/>
        <end position="115"/>
    </location>
</feature>
<dbReference type="RefSeq" id="WP_208054926.1">
    <property type="nucleotide sequence ID" value="NZ_JAGEMK010000002.1"/>
</dbReference>
<accession>A0A939RTJ0</accession>
<name>A0A939RTJ0_9CELL</name>
<dbReference type="AlphaFoldDB" id="A0A939RTJ0"/>
<evidence type="ECO:0000313" key="2">
    <source>
        <dbReference type="EMBL" id="MBO1751254.1"/>
    </source>
</evidence>
<reference evidence="2" key="1">
    <citation type="submission" date="2021-03" db="EMBL/GenBank/DDBJ databases">
        <title>Actinotalea soli sp. nov., isolated from soil.</title>
        <authorList>
            <person name="Ping W."/>
            <person name="Zhang J."/>
        </authorList>
    </citation>
    <scope>NUCLEOTIDE SEQUENCE</scope>
    <source>
        <strain evidence="2">BY-33</strain>
    </source>
</reference>
<dbReference type="EMBL" id="JAGEMK010000002">
    <property type="protein sequence ID" value="MBO1751254.1"/>
    <property type="molecule type" value="Genomic_DNA"/>
</dbReference>
<comment type="caution">
    <text evidence="2">The sequence shown here is derived from an EMBL/GenBank/DDBJ whole genome shotgun (WGS) entry which is preliminary data.</text>
</comment>
<evidence type="ECO:0000313" key="3">
    <source>
        <dbReference type="Proteomes" id="UP000664209"/>
    </source>
</evidence>
<keyword evidence="3" id="KW-1185">Reference proteome</keyword>
<sequence>MATETTGPVDDGTTDWGTAWEEALGALELDVDAAEAMLALDHLADLPAHDPWSPPVHMGPLPVTLVERAKAVLDRQIEVGRRLAEAADLSRRHSRAAQTLRSAPPSSPVYLDTPA</sequence>
<evidence type="ECO:0000256" key="1">
    <source>
        <dbReference type="SAM" id="MobiDB-lite"/>
    </source>
</evidence>
<gene>
    <name evidence="2" type="ORF">J4G33_05505</name>
</gene>
<proteinExistence type="predicted"/>
<protein>
    <submittedName>
        <fullName evidence="2">Uncharacterized protein</fullName>
    </submittedName>
</protein>
<dbReference type="Proteomes" id="UP000664209">
    <property type="component" value="Unassembled WGS sequence"/>
</dbReference>
<organism evidence="2 3">
    <name type="scientific">Actinotalea soli</name>
    <dbReference type="NCBI Taxonomy" id="2819234"/>
    <lineage>
        <taxon>Bacteria</taxon>
        <taxon>Bacillati</taxon>
        <taxon>Actinomycetota</taxon>
        <taxon>Actinomycetes</taxon>
        <taxon>Micrococcales</taxon>
        <taxon>Cellulomonadaceae</taxon>
        <taxon>Actinotalea</taxon>
    </lineage>
</organism>